<evidence type="ECO:0000313" key="4">
    <source>
        <dbReference type="Proteomes" id="UP001633002"/>
    </source>
</evidence>
<keyword evidence="1" id="KW-0175">Coiled coil</keyword>
<feature type="compositionally biased region" description="Polar residues" evidence="2">
    <location>
        <begin position="252"/>
        <end position="266"/>
    </location>
</feature>
<protein>
    <submittedName>
        <fullName evidence="3">Uncharacterized protein</fullName>
    </submittedName>
</protein>
<dbReference type="AlphaFoldDB" id="A0ABD3GGJ7"/>
<reference evidence="3 4" key="1">
    <citation type="submission" date="2024-09" db="EMBL/GenBank/DDBJ databases">
        <title>Chromosome-scale assembly of Riccia sorocarpa.</title>
        <authorList>
            <person name="Paukszto L."/>
        </authorList>
    </citation>
    <scope>NUCLEOTIDE SEQUENCE [LARGE SCALE GENOMIC DNA]</scope>
    <source>
        <strain evidence="3">LP-2024</strain>
        <tissue evidence="3">Aerial parts of the thallus</tissue>
    </source>
</reference>
<feature type="region of interest" description="Disordered" evidence="2">
    <location>
        <begin position="250"/>
        <end position="273"/>
    </location>
</feature>
<name>A0ABD3GGJ7_9MARC</name>
<dbReference type="EMBL" id="JBJQOH010000008">
    <property type="protein sequence ID" value="KAL3677302.1"/>
    <property type="molecule type" value="Genomic_DNA"/>
</dbReference>
<sequence>MEKKKQELETRPDDRGFDEENPELGYATSCIPRRRGGGLEQQALWLIVRNRSFNTDTTSTGGTVAEHRANVNNLDTVIKEAEAEIEKKVSLFEREKSILASQEAEVKILDRMAEVPVSVLAPGFVPTATEAGVERSSAISRATTRVRAHVLAPNVIDSERWTDHPSCRSTIRSSLTDDREEDVSIFDVNVPLTRSKKGKRLSSKGNDRNESTRKVRTSSYISEAEMCSGIGSPGPNTKIFVKPLRECRTPEAKTNTGFPSSSNWQQRKYLLRK</sequence>
<feature type="compositionally biased region" description="Basic and acidic residues" evidence="2">
    <location>
        <begin position="1"/>
        <end position="15"/>
    </location>
</feature>
<keyword evidence="4" id="KW-1185">Reference proteome</keyword>
<accession>A0ABD3GGJ7</accession>
<organism evidence="3 4">
    <name type="scientific">Riccia sorocarpa</name>
    <dbReference type="NCBI Taxonomy" id="122646"/>
    <lineage>
        <taxon>Eukaryota</taxon>
        <taxon>Viridiplantae</taxon>
        <taxon>Streptophyta</taxon>
        <taxon>Embryophyta</taxon>
        <taxon>Marchantiophyta</taxon>
        <taxon>Marchantiopsida</taxon>
        <taxon>Marchantiidae</taxon>
        <taxon>Marchantiales</taxon>
        <taxon>Ricciaceae</taxon>
        <taxon>Riccia</taxon>
    </lineage>
</organism>
<dbReference type="Proteomes" id="UP001633002">
    <property type="component" value="Unassembled WGS sequence"/>
</dbReference>
<evidence type="ECO:0000256" key="1">
    <source>
        <dbReference type="SAM" id="Coils"/>
    </source>
</evidence>
<comment type="caution">
    <text evidence="3">The sequence shown here is derived from an EMBL/GenBank/DDBJ whole genome shotgun (WGS) entry which is preliminary data.</text>
</comment>
<feature type="coiled-coil region" evidence="1">
    <location>
        <begin position="64"/>
        <end position="91"/>
    </location>
</feature>
<feature type="region of interest" description="Disordered" evidence="2">
    <location>
        <begin position="1"/>
        <end position="29"/>
    </location>
</feature>
<gene>
    <name evidence="3" type="ORF">R1sor_027250</name>
</gene>
<evidence type="ECO:0000256" key="2">
    <source>
        <dbReference type="SAM" id="MobiDB-lite"/>
    </source>
</evidence>
<feature type="region of interest" description="Disordered" evidence="2">
    <location>
        <begin position="196"/>
        <end position="217"/>
    </location>
</feature>
<evidence type="ECO:0000313" key="3">
    <source>
        <dbReference type="EMBL" id="KAL3677302.1"/>
    </source>
</evidence>
<proteinExistence type="predicted"/>